<evidence type="ECO:0000313" key="6">
    <source>
        <dbReference type="Proteomes" id="UP000460435"/>
    </source>
</evidence>
<feature type="domain" description="Phosphoribosyltransferase" evidence="3">
    <location>
        <begin position="9"/>
        <end position="182"/>
    </location>
</feature>
<dbReference type="Pfam" id="PF01738">
    <property type="entry name" value="DLH"/>
    <property type="match status" value="1"/>
</dbReference>
<keyword evidence="6" id="KW-1185">Reference proteome</keyword>
<dbReference type="GO" id="GO:0016757">
    <property type="term" value="F:glycosyltransferase activity"/>
    <property type="evidence" value="ECO:0007669"/>
    <property type="project" value="UniProtKB-KW"/>
</dbReference>
<evidence type="ECO:0000256" key="2">
    <source>
        <dbReference type="SAM" id="MobiDB-lite"/>
    </source>
</evidence>
<dbReference type="InterPro" id="IPR002925">
    <property type="entry name" value="Dienelactn_hydro"/>
</dbReference>
<feature type="domain" description="Dienelactone hydrolase" evidence="4">
    <location>
        <begin position="263"/>
        <end position="434"/>
    </location>
</feature>
<dbReference type="Proteomes" id="UP000460435">
    <property type="component" value="Unassembled WGS sequence"/>
</dbReference>
<accession>A0A7K3LY01</accession>
<dbReference type="AlphaFoldDB" id="A0A7K3LY01"/>
<dbReference type="InterPro" id="IPR029058">
    <property type="entry name" value="AB_hydrolase_fold"/>
</dbReference>
<evidence type="ECO:0000313" key="5">
    <source>
        <dbReference type="EMBL" id="NDL55860.1"/>
    </source>
</evidence>
<dbReference type="GO" id="GO:0016787">
    <property type="term" value="F:hydrolase activity"/>
    <property type="evidence" value="ECO:0007669"/>
    <property type="project" value="InterPro"/>
</dbReference>
<keyword evidence="5" id="KW-0808">Transferase</keyword>
<protein>
    <submittedName>
        <fullName evidence="5">Phosphoribosyltransferase</fullName>
    </submittedName>
</protein>
<comment type="similarity">
    <text evidence="1">Belongs to the AB hydrolase superfamily.</text>
</comment>
<gene>
    <name evidence="5" type="ORF">F7O44_02115</name>
</gene>
<dbReference type="SUPFAM" id="SSF53474">
    <property type="entry name" value="alpha/beta-Hydrolases"/>
    <property type="match status" value="1"/>
</dbReference>
<comment type="caution">
    <text evidence="5">The sequence shown here is derived from an EMBL/GenBank/DDBJ whole genome shotgun (WGS) entry which is preliminary data.</text>
</comment>
<dbReference type="Gene3D" id="3.40.50.1820">
    <property type="entry name" value="alpha/beta hydrolase"/>
    <property type="match status" value="1"/>
</dbReference>
<dbReference type="SUPFAM" id="SSF53271">
    <property type="entry name" value="PRTase-like"/>
    <property type="match status" value="1"/>
</dbReference>
<evidence type="ECO:0000259" key="3">
    <source>
        <dbReference type="Pfam" id="PF00156"/>
    </source>
</evidence>
<feature type="region of interest" description="Disordered" evidence="2">
    <location>
        <begin position="213"/>
        <end position="240"/>
    </location>
</feature>
<dbReference type="InterPro" id="IPR050261">
    <property type="entry name" value="FrsA_esterase"/>
</dbReference>
<sequence>MTFRDRDDAGRRLAAQLKDEKFEDPVVLALPRGGVPVARHVASMLGAPLEVFVARKIGAPGQPELGIGAIAEGGDEVVVRSAAEQLGVRGAQMQRLVDDERSELARRVSAYRGDADLLPLESRDVIVVDDGLATGITAEAALRTLRDHGPRTLMLAVPVCPPETLRRLSRIADTVIAIETPADLGGISAYYQDFSQTTDDEVLDILDQFRTGAVSAHHRPGSPPAGPNPDQDPNRSNPSERTVAVDLDAGQQIHGDLVVPEHAGGIVLFAHGSGSSRHSPRNRWVAQSLHGYGFATMLIDLLTEAEEREDQTTGQLRFDVGLLAERLERAAGWLAGEPSTAQLPLGYFGASTGAAAALVAAARRPGHVDAVVSRGGRPDLAGEALGKVQAPTLLIVGGRDEHVLHLNQQAREQISGTCEVHVVNDASHLFEEAGALEEVSGVARDWFQKHLVSSASH</sequence>
<name>A0A7K3LY01_9ACTN</name>
<dbReference type="InterPro" id="IPR029057">
    <property type="entry name" value="PRTase-like"/>
</dbReference>
<evidence type="ECO:0000256" key="1">
    <source>
        <dbReference type="ARBA" id="ARBA00008645"/>
    </source>
</evidence>
<reference evidence="5 6" key="1">
    <citation type="submission" date="2019-11" db="EMBL/GenBank/DDBJ databases">
        <authorList>
            <person name="Li X.-J."/>
            <person name="Feng X.-M."/>
        </authorList>
    </citation>
    <scope>NUCLEOTIDE SEQUENCE [LARGE SCALE GENOMIC DNA]</scope>
    <source>
        <strain evidence="5 6">XMNu-373</strain>
    </source>
</reference>
<dbReference type="PANTHER" id="PTHR22946">
    <property type="entry name" value="DIENELACTONE HYDROLASE DOMAIN-CONTAINING PROTEIN-RELATED"/>
    <property type="match status" value="1"/>
</dbReference>
<dbReference type="Gene3D" id="3.40.50.2020">
    <property type="match status" value="1"/>
</dbReference>
<proteinExistence type="inferred from homology"/>
<organism evidence="5 6">
    <name type="scientific">Phytoactinopolyspora mesophila</name>
    <dbReference type="NCBI Taxonomy" id="2650750"/>
    <lineage>
        <taxon>Bacteria</taxon>
        <taxon>Bacillati</taxon>
        <taxon>Actinomycetota</taxon>
        <taxon>Actinomycetes</taxon>
        <taxon>Jiangellales</taxon>
        <taxon>Jiangellaceae</taxon>
        <taxon>Phytoactinopolyspora</taxon>
    </lineage>
</organism>
<dbReference type="Pfam" id="PF00156">
    <property type="entry name" value="Pribosyltran"/>
    <property type="match status" value="1"/>
</dbReference>
<dbReference type="RefSeq" id="WP_162448526.1">
    <property type="nucleotide sequence ID" value="NZ_WLZY01000001.1"/>
</dbReference>
<dbReference type="Gene3D" id="3.30.1310.20">
    <property type="entry name" value="PRTase-like"/>
    <property type="match status" value="1"/>
</dbReference>
<dbReference type="EMBL" id="WLZY01000001">
    <property type="protein sequence ID" value="NDL55860.1"/>
    <property type="molecule type" value="Genomic_DNA"/>
</dbReference>
<dbReference type="InterPro" id="IPR000836">
    <property type="entry name" value="PRTase_dom"/>
</dbReference>
<keyword evidence="5" id="KW-0328">Glycosyltransferase</keyword>
<dbReference type="CDD" id="cd06223">
    <property type="entry name" value="PRTases_typeI"/>
    <property type="match status" value="1"/>
</dbReference>
<evidence type="ECO:0000259" key="4">
    <source>
        <dbReference type="Pfam" id="PF01738"/>
    </source>
</evidence>